<protein>
    <submittedName>
        <fullName evidence="1">Uncharacterized protein</fullName>
    </submittedName>
</protein>
<dbReference type="EMBL" id="CP066026">
    <property type="protein sequence ID" value="QQB89638.1"/>
    <property type="molecule type" value="Genomic_DNA"/>
</dbReference>
<evidence type="ECO:0000313" key="1">
    <source>
        <dbReference type="EMBL" id="QAT13016.1"/>
    </source>
</evidence>
<dbReference type="Proteomes" id="UP000596117">
    <property type="component" value="Chromosome"/>
</dbReference>
<evidence type="ECO:0000313" key="2">
    <source>
        <dbReference type="EMBL" id="QQB89638.1"/>
    </source>
</evidence>
<dbReference type="RefSeq" id="WP_128718798.1">
    <property type="nucleotide sequence ID" value="NZ_BJNC01000020.1"/>
</dbReference>
<organism evidence="1 3">
    <name type="scientific">Brevundimonas diminuta</name>
    <name type="common">Pseudomonas diminuta</name>
    <dbReference type="NCBI Taxonomy" id="293"/>
    <lineage>
        <taxon>Bacteria</taxon>
        <taxon>Pseudomonadati</taxon>
        <taxon>Pseudomonadota</taxon>
        <taxon>Alphaproteobacteria</taxon>
        <taxon>Caulobacterales</taxon>
        <taxon>Caulobacteraceae</taxon>
        <taxon>Brevundimonas</taxon>
    </lineage>
</organism>
<gene>
    <name evidence="1" type="ORF">EQG53_00840</name>
    <name evidence="2" type="ORF">I6H83_04125</name>
</gene>
<reference evidence="2 4" key="2">
    <citation type="submission" date="2020-12" db="EMBL/GenBank/DDBJ databases">
        <title>FDA dAtabase for Regulatory Grade micrObial Sequences (FDA-ARGOS): Supporting development and validation of Infectious Disease Dx tests.</title>
        <authorList>
            <person name="Kerrigan L."/>
            <person name="Long C."/>
            <person name="Tallon L."/>
            <person name="Sadzewicz L."/>
            <person name="Zhao X."/>
            <person name="Boylan J."/>
            <person name="Ott S."/>
            <person name="Bowen H."/>
            <person name="Vavikolanu K."/>
            <person name="Mehta A."/>
            <person name="Aluvathingal J."/>
            <person name="Nadendla S."/>
            <person name="Yan Y."/>
            <person name="Sichtig H."/>
        </authorList>
    </citation>
    <scope>NUCLEOTIDE SEQUENCE [LARGE SCALE GENOMIC DNA]</scope>
    <source>
        <strain evidence="2 4">FDAARGOS_1026</strain>
    </source>
</reference>
<proteinExistence type="predicted"/>
<evidence type="ECO:0000313" key="4">
    <source>
        <dbReference type="Proteomes" id="UP000596117"/>
    </source>
</evidence>
<dbReference type="AlphaFoldDB" id="A0A410NTF3"/>
<dbReference type="Proteomes" id="UP000287388">
    <property type="component" value="Chromosome"/>
</dbReference>
<dbReference type="KEGG" id="bdm:EQG53_00840"/>
<dbReference type="EMBL" id="CP035093">
    <property type="protein sequence ID" value="QAT13016.1"/>
    <property type="molecule type" value="Genomic_DNA"/>
</dbReference>
<evidence type="ECO:0000313" key="3">
    <source>
        <dbReference type="Proteomes" id="UP000287388"/>
    </source>
</evidence>
<keyword evidence="4" id="KW-1185">Reference proteome</keyword>
<name>A0A410NTF3_BREDI</name>
<reference evidence="1 3" key="1">
    <citation type="submission" date="2019-01" db="EMBL/GenBank/DDBJ databases">
        <title>Brevundimonas diminuta Genome sequencing and assembly.</title>
        <authorList>
            <person name="Chen H."/>
        </authorList>
    </citation>
    <scope>NUCLEOTIDE SEQUENCE [LARGE SCALE GENOMIC DNA]</scope>
    <source>
        <strain evidence="1">ATCC</strain>
        <strain evidence="3">ATCC(B) 19146</strain>
    </source>
</reference>
<accession>A0A410NTF3</accession>
<sequence>MPDERRKIDAPKPDTIVVGDWSLERLVALMDRMAGIYAVVDLPNPGPIKQTVVGWKHHLRVPAGPDPTKNGYACRSDEISRINGFGYSPESRFPGGVPIWKIKISHHRRPYRSEPWRQPCITSERLVEFCDANEIDYVFIEGTGIEVDLDFASRFIDRSEKRLETVKPWLEDNLWVQLVCACGRKRSASARDLFGRLPAQHRMSEALNKLRCMDCGKASVRQMTPLFEHGLSALDRYRRGAAEYSQPLHRGELDGVYENVGGDGVGPVYLGDGVTIGPDGTLSE</sequence>